<evidence type="ECO:0000256" key="5">
    <source>
        <dbReference type="SAM" id="Phobius"/>
    </source>
</evidence>
<sequence length="172" mass="20050">MNAFLTIIPLILIRYGILSIIDKESLKRAGFFAPLIGREKVAFWVYQITTVLILLYLLLLKIKTDSDWFYIGLGVYSLGIILYAVSIVNYAKPKMNGINLNGLYRVSRNPMYIAYFIYFLGCALLTHSLILLALLICFQVSAHWIILSEERWCIKKFGEEYIKYMNKVRRYI</sequence>
<keyword evidence="3 5" id="KW-1133">Transmembrane helix</keyword>
<dbReference type="EMBL" id="CP010086">
    <property type="protein sequence ID" value="AMK50429.1"/>
    <property type="molecule type" value="Genomic_DNA"/>
</dbReference>
<dbReference type="Pfam" id="PF04191">
    <property type="entry name" value="PEMT"/>
    <property type="match status" value="1"/>
</dbReference>
<protein>
    <submittedName>
        <fullName evidence="6">Phospholipid methyltransferase</fullName>
    </submittedName>
</protein>
<dbReference type="Proteomes" id="UP000031866">
    <property type="component" value="Chromosome"/>
</dbReference>
<organism evidence="6 7">
    <name type="scientific">Clostridium beijerinckii</name>
    <name type="common">Clostridium MP</name>
    <dbReference type="NCBI Taxonomy" id="1520"/>
    <lineage>
        <taxon>Bacteria</taxon>
        <taxon>Bacillati</taxon>
        <taxon>Bacillota</taxon>
        <taxon>Clostridia</taxon>
        <taxon>Eubacteriales</taxon>
        <taxon>Clostridiaceae</taxon>
        <taxon>Clostridium</taxon>
    </lineage>
</organism>
<proteinExistence type="predicted"/>
<dbReference type="GO" id="GO:0032259">
    <property type="term" value="P:methylation"/>
    <property type="evidence" value="ECO:0007669"/>
    <property type="project" value="UniProtKB-KW"/>
</dbReference>
<dbReference type="AlphaFoldDB" id="A0A140DME8"/>
<accession>A0A140DME8</accession>
<evidence type="ECO:0000256" key="3">
    <source>
        <dbReference type="ARBA" id="ARBA00022989"/>
    </source>
</evidence>
<dbReference type="OrthoDB" id="272002at2"/>
<feature type="transmembrane region" description="Helical" evidence="5">
    <location>
        <begin position="68"/>
        <end position="91"/>
    </location>
</feature>
<feature type="transmembrane region" description="Helical" evidence="5">
    <location>
        <begin position="112"/>
        <end position="136"/>
    </location>
</feature>
<dbReference type="STRING" id="1520.LF65_06450"/>
<gene>
    <name evidence="6" type="ORF">LF65_06450</name>
</gene>
<dbReference type="GO" id="GO:0008168">
    <property type="term" value="F:methyltransferase activity"/>
    <property type="evidence" value="ECO:0007669"/>
    <property type="project" value="UniProtKB-KW"/>
</dbReference>
<dbReference type="GO" id="GO:0012505">
    <property type="term" value="C:endomembrane system"/>
    <property type="evidence" value="ECO:0007669"/>
    <property type="project" value="UniProtKB-SubCell"/>
</dbReference>
<keyword evidence="2 5" id="KW-0812">Transmembrane</keyword>
<evidence type="ECO:0000256" key="2">
    <source>
        <dbReference type="ARBA" id="ARBA00022692"/>
    </source>
</evidence>
<feature type="transmembrane region" description="Helical" evidence="5">
    <location>
        <begin position="41"/>
        <end position="62"/>
    </location>
</feature>
<feature type="transmembrane region" description="Helical" evidence="5">
    <location>
        <begin position="6"/>
        <end position="21"/>
    </location>
</feature>
<evidence type="ECO:0000313" key="6">
    <source>
        <dbReference type="EMBL" id="AMK50429.1"/>
    </source>
</evidence>
<dbReference type="Gene3D" id="1.20.120.1630">
    <property type="match status" value="1"/>
</dbReference>
<evidence type="ECO:0000256" key="1">
    <source>
        <dbReference type="ARBA" id="ARBA00004127"/>
    </source>
</evidence>
<reference evidence="7" key="1">
    <citation type="submission" date="2014-12" db="EMBL/GenBank/DDBJ databases">
        <title>Genome sequence of Clostridium beijerinckii strain 59B.</title>
        <authorList>
            <person name="Little G.T."/>
            <person name="Minton N.P."/>
        </authorList>
    </citation>
    <scope>NUCLEOTIDE SEQUENCE [LARGE SCALE GENOMIC DNA]</scope>
    <source>
        <strain evidence="7">59B</strain>
    </source>
</reference>
<keyword evidence="4 5" id="KW-0472">Membrane</keyword>
<dbReference type="KEGG" id="cbei:LF65_06450"/>
<keyword evidence="6" id="KW-0808">Transferase</keyword>
<evidence type="ECO:0000313" key="7">
    <source>
        <dbReference type="Proteomes" id="UP000031866"/>
    </source>
</evidence>
<name>A0A140DME8_CLOBE</name>
<dbReference type="InterPro" id="IPR007318">
    <property type="entry name" value="Phopholipid_MeTrfase"/>
</dbReference>
<comment type="subcellular location">
    <subcellularLocation>
        <location evidence="1">Endomembrane system</location>
        <topology evidence="1">Multi-pass membrane protein</topology>
    </subcellularLocation>
</comment>
<evidence type="ECO:0000256" key="4">
    <source>
        <dbReference type="ARBA" id="ARBA00023136"/>
    </source>
</evidence>
<keyword evidence="6" id="KW-0489">Methyltransferase</keyword>
<dbReference type="RefSeq" id="WP_061114870.1">
    <property type="nucleotide sequence ID" value="NZ_CP010086.2"/>
</dbReference>